<gene>
    <name evidence="2" type="ORF">F0145_19485</name>
</gene>
<reference evidence="2 3" key="1">
    <citation type="submission" date="2019-09" db="EMBL/GenBank/DDBJ databases">
        <title>Genome sequence and assembly of Adhaeribacter sp.</title>
        <authorList>
            <person name="Chhetri G."/>
        </authorList>
    </citation>
    <scope>NUCLEOTIDE SEQUENCE [LARGE SCALE GENOMIC DNA]</scope>
    <source>
        <strain evidence="2 3">DK36</strain>
    </source>
</reference>
<feature type="domain" description="CD-NTase associated protein 4-like DNA endonuclease" evidence="1">
    <location>
        <begin position="17"/>
        <end position="218"/>
    </location>
</feature>
<dbReference type="GO" id="GO:0004518">
    <property type="term" value="F:nuclease activity"/>
    <property type="evidence" value="ECO:0007669"/>
    <property type="project" value="InterPro"/>
</dbReference>
<evidence type="ECO:0000313" key="3">
    <source>
        <dbReference type="Proteomes" id="UP000323426"/>
    </source>
</evidence>
<dbReference type="InterPro" id="IPR025382">
    <property type="entry name" value="Cap4-like_endonuclease_dom"/>
</dbReference>
<evidence type="ECO:0000259" key="1">
    <source>
        <dbReference type="Pfam" id="PF14130"/>
    </source>
</evidence>
<comment type="caution">
    <text evidence="2">The sequence shown here is derived from an EMBL/GenBank/DDBJ whole genome shotgun (WGS) entry which is preliminary data.</text>
</comment>
<keyword evidence="3" id="KW-1185">Reference proteome</keyword>
<dbReference type="AlphaFoldDB" id="A0A5M6D6U8"/>
<proteinExistence type="predicted"/>
<protein>
    <submittedName>
        <fullName evidence="2">DUF4297 domain-containing protein</fullName>
    </submittedName>
</protein>
<dbReference type="RefSeq" id="WP_150091099.1">
    <property type="nucleotide sequence ID" value="NZ_VWSF01000019.1"/>
</dbReference>
<evidence type="ECO:0000313" key="2">
    <source>
        <dbReference type="EMBL" id="KAA5541972.1"/>
    </source>
</evidence>
<sequence length="356" mass="40291">MKHKDGDNPLFDAQREKSGAVTFSKYAYQYHWALFRIMQEHAIGNEYAVFMELHEDVVLADSLDETKALFEFNQVKTNRGRFNAKSLVKLKNGSSVLGKLVGSGNGKPFSAKLSSLNLVAVNGFDLNLKKTGVSLSKIAVDDLHDDTNKELADAIKKELSVHPLPTNLHFILPELSDKKFQDLIIAEISKLITALFSNPYYDSVEIYRVLYDDITRKGMITYDIRKWGDFLASKALTSNTVTKVINQFTNIKDEATIQAKFSDIIRELGLKIIPAKALEQYFNRYRQNRVGTRSTLVIDTSKEISNLINQEIASGTTEMEEFLNNVAAKISSKNKKQFTNENEVRAAIIYEFIIQQ</sequence>
<accession>A0A5M6D6U8</accession>
<organism evidence="2 3">
    <name type="scientific">Adhaeribacter rhizoryzae</name>
    <dbReference type="NCBI Taxonomy" id="2607907"/>
    <lineage>
        <taxon>Bacteria</taxon>
        <taxon>Pseudomonadati</taxon>
        <taxon>Bacteroidota</taxon>
        <taxon>Cytophagia</taxon>
        <taxon>Cytophagales</taxon>
        <taxon>Hymenobacteraceae</taxon>
        <taxon>Adhaeribacter</taxon>
    </lineage>
</organism>
<dbReference type="Pfam" id="PF14130">
    <property type="entry name" value="Cap4_nuclease"/>
    <property type="match status" value="1"/>
</dbReference>
<name>A0A5M6D6U8_9BACT</name>
<dbReference type="EMBL" id="VWSF01000019">
    <property type="protein sequence ID" value="KAA5541972.1"/>
    <property type="molecule type" value="Genomic_DNA"/>
</dbReference>
<dbReference type="Proteomes" id="UP000323426">
    <property type="component" value="Unassembled WGS sequence"/>
</dbReference>